<dbReference type="Proteomes" id="UP000199564">
    <property type="component" value="Unassembled WGS sequence"/>
</dbReference>
<evidence type="ECO:0000313" key="1">
    <source>
        <dbReference type="EMBL" id="SFN69887.1"/>
    </source>
</evidence>
<dbReference type="SUPFAM" id="SSF55729">
    <property type="entry name" value="Acyl-CoA N-acyltransferases (Nat)"/>
    <property type="match status" value="1"/>
</dbReference>
<protein>
    <recommendedName>
        <fullName evidence="3">Acetyltransferase (GNAT) domain-containing protein</fullName>
    </recommendedName>
</protein>
<sequence length="298" mass="34532">MIFQREAVQIESKDYFLAGEVLADFLEAFDFTIYKKEKLKGWISFRITPDYHAISLPKAPMGGFWLERGLDSQVIEEFIAYVLEELKSLGVKHVKIIQAPKPYSEDADLINYLLYHSGFVQEKLQAHHFFCGTKRMKKFIQSESSPFSKKLKNQKLELCISSIQNFNFLQEIVSWNKRRGYQVNLEESRLIQQVSSFPERYFLISLKNEGIAQAHSLAVKLSSNSMYYYLSAVDPNTKFKHLGDLLLWGLFQLAVDEKVEFIDLGSSETDSGANHSLMFFKAKFSNDVFNKIIWIKDI</sequence>
<keyword evidence="2" id="KW-1185">Reference proteome</keyword>
<dbReference type="Gene3D" id="3.40.630.30">
    <property type="match status" value="1"/>
</dbReference>
<evidence type="ECO:0000313" key="2">
    <source>
        <dbReference type="Proteomes" id="UP000199564"/>
    </source>
</evidence>
<gene>
    <name evidence="1" type="ORF">SAMN04488519_101390</name>
</gene>
<dbReference type="AlphaFoldDB" id="A0A1I5B5C0"/>
<proteinExistence type="predicted"/>
<name>A0A1I5B5C0_9BACT</name>
<evidence type="ECO:0008006" key="3">
    <source>
        <dbReference type="Google" id="ProtNLM"/>
    </source>
</evidence>
<accession>A0A1I5B5C0</accession>
<reference evidence="2" key="1">
    <citation type="submission" date="2016-10" db="EMBL/GenBank/DDBJ databases">
        <authorList>
            <person name="Varghese N."/>
            <person name="Submissions S."/>
        </authorList>
    </citation>
    <scope>NUCLEOTIDE SEQUENCE [LARGE SCALE GENOMIC DNA]</scope>
    <source>
        <strain evidence="2">DSM 15282</strain>
    </source>
</reference>
<dbReference type="STRING" id="226506.SAMN04488519_101390"/>
<dbReference type="InterPro" id="IPR016181">
    <property type="entry name" value="Acyl_CoA_acyltransferase"/>
</dbReference>
<dbReference type="EMBL" id="FOVW01000001">
    <property type="protein sequence ID" value="SFN69887.1"/>
    <property type="molecule type" value="Genomic_DNA"/>
</dbReference>
<organism evidence="1 2">
    <name type="scientific">Algoriphagus ornithinivorans</name>
    <dbReference type="NCBI Taxonomy" id="226506"/>
    <lineage>
        <taxon>Bacteria</taxon>
        <taxon>Pseudomonadati</taxon>
        <taxon>Bacteroidota</taxon>
        <taxon>Cytophagia</taxon>
        <taxon>Cytophagales</taxon>
        <taxon>Cyclobacteriaceae</taxon>
        <taxon>Algoriphagus</taxon>
    </lineage>
</organism>